<dbReference type="RefSeq" id="WP_237768960.1">
    <property type="nucleotide sequence ID" value="NZ_FOOI01000013.1"/>
</dbReference>
<evidence type="ECO:0000313" key="5">
    <source>
        <dbReference type="EMBL" id="SFH16658.1"/>
    </source>
</evidence>
<accession>A0A1I2XT19</accession>
<keyword evidence="1" id="KW-0521">NADP</keyword>
<dbReference type="InterPro" id="IPR013149">
    <property type="entry name" value="ADH-like_C"/>
</dbReference>
<feature type="compositionally biased region" description="Acidic residues" evidence="2">
    <location>
        <begin position="40"/>
        <end position="54"/>
    </location>
</feature>
<name>A0A1I2XT19_9ACTN</name>
<dbReference type="SUPFAM" id="SSF51735">
    <property type="entry name" value="NAD(P)-binding Rossmann-fold domains"/>
    <property type="match status" value="1"/>
</dbReference>
<reference evidence="5 6" key="1">
    <citation type="submission" date="2016-10" db="EMBL/GenBank/DDBJ databases">
        <authorList>
            <person name="de Groot N.N."/>
        </authorList>
    </citation>
    <scope>NUCLEOTIDE SEQUENCE [LARGE SCALE GENOMIC DNA]</scope>
    <source>
        <strain evidence="5 6">CPCC 202808</strain>
    </source>
</reference>
<dbReference type="InterPro" id="IPR051603">
    <property type="entry name" value="Zinc-ADH_QOR/CCCR"/>
</dbReference>
<dbReference type="GO" id="GO:0016491">
    <property type="term" value="F:oxidoreductase activity"/>
    <property type="evidence" value="ECO:0007669"/>
    <property type="project" value="InterPro"/>
</dbReference>
<protein>
    <submittedName>
        <fullName evidence="4 5">NADPH:quinone reductase</fullName>
    </submittedName>
</protein>
<dbReference type="EMBL" id="FOOI01000013">
    <property type="protein sequence ID" value="SFH16658.1"/>
    <property type="molecule type" value="Genomic_DNA"/>
</dbReference>
<dbReference type="Proteomes" id="UP000199052">
    <property type="component" value="Unassembled WGS sequence"/>
</dbReference>
<dbReference type="SMART" id="SM00829">
    <property type="entry name" value="PKS_ER"/>
    <property type="match status" value="1"/>
</dbReference>
<dbReference type="PANTHER" id="PTHR44154">
    <property type="entry name" value="QUINONE OXIDOREDUCTASE"/>
    <property type="match status" value="1"/>
</dbReference>
<evidence type="ECO:0000313" key="7">
    <source>
        <dbReference type="Proteomes" id="UP000533017"/>
    </source>
</evidence>
<feature type="compositionally biased region" description="Acidic residues" evidence="2">
    <location>
        <begin position="77"/>
        <end position="87"/>
    </location>
</feature>
<dbReference type="InterPro" id="IPR020843">
    <property type="entry name" value="ER"/>
</dbReference>
<evidence type="ECO:0000313" key="6">
    <source>
        <dbReference type="Proteomes" id="UP000199052"/>
    </source>
</evidence>
<gene>
    <name evidence="4" type="ORF">FHR37_006025</name>
    <name evidence="5" type="ORF">SAMN05421678_11354</name>
</gene>
<sequence>MTGRSLLGPGGEDGGPAASGPVRPDPRGEYRQEPYPPDPPGDDPPDPSGDDPPDPPDPPGNDAPGEDPPGGDLLDPPGDDPPGDDPPDPPGHLDARRGGHPNGVPVTMRAAYVDRLGPAEDIRVGELVVPAPAPDEVLVRVEAVAVNPVDTYIRSGRYRTPLPGFPFVVGRDLVGVVEACGVAADAFAPGQRVWTNGLGYAGRQGAAAEYAVVPVDRLYPLPDGLDPVRSVAVFHPAVTAYLGLFRHVGGVGPGDTVVVGGAAGNVGSCVSQLAAFAGARVVALARTEDATWCRNHGAAAVVDYRVEDLHDRLAAEAPGGATVWFDTSGRIDLELAVEVLADRGAAVLVAGRPEPSALPVQPFYLKSQRLLGFVITTAPAAELADAARVVGAHLAEGRLDVRIGEVLPLDQAARAHQLVEHRVRGRVILVPRT</sequence>
<proteinExistence type="predicted"/>
<evidence type="ECO:0000256" key="1">
    <source>
        <dbReference type="ARBA" id="ARBA00022857"/>
    </source>
</evidence>
<evidence type="ECO:0000256" key="2">
    <source>
        <dbReference type="SAM" id="MobiDB-lite"/>
    </source>
</evidence>
<dbReference type="EMBL" id="JACBZA010000001">
    <property type="protein sequence ID" value="NYH87174.1"/>
    <property type="molecule type" value="Genomic_DNA"/>
</dbReference>
<dbReference type="STRING" id="504797.SAMN05421678_11354"/>
<dbReference type="Pfam" id="PF08240">
    <property type="entry name" value="ADH_N"/>
    <property type="match status" value="1"/>
</dbReference>
<feature type="domain" description="Enoyl reductase (ER)" evidence="3">
    <location>
        <begin position="117"/>
        <end position="429"/>
    </location>
</feature>
<dbReference type="Proteomes" id="UP000533017">
    <property type="component" value="Unassembled WGS sequence"/>
</dbReference>
<dbReference type="InterPro" id="IPR013154">
    <property type="entry name" value="ADH-like_N"/>
</dbReference>
<dbReference type="InterPro" id="IPR011032">
    <property type="entry name" value="GroES-like_sf"/>
</dbReference>
<feature type="region of interest" description="Disordered" evidence="2">
    <location>
        <begin position="1"/>
        <end position="105"/>
    </location>
</feature>
<dbReference type="PANTHER" id="PTHR44154:SF1">
    <property type="entry name" value="QUINONE OXIDOREDUCTASE"/>
    <property type="match status" value="1"/>
</dbReference>
<evidence type="ECO:0000313" key="4">
    <source>
        <dbReference type="EMBL" id="NYH87174.1"/>
    </source>
</evidence>
<reference evidence="4 7" key="2">
    <citation type="submission" date="2020-07" db="EMBL/GenBank/DDBJ databases">
        <title>Sequencing the genomes of 1000 actinobacteria strains.</title>
        <authorList>
            <person name="Klenk H.-P."/>
        </authorList>
    </citation>
    <scope>NUCLEOTIDE SEQUENCE [LARGE SCALE GENOMIC DNA]</scope>
    <source>
        <strain evidence="4 7">DSM 45117</strain>
    </source>
</reference>
<dbReference type="Gene3D" id="3.90.180.10">
    <property type="entry name" value="Medium-chain alcohol dehydrogenases, catalytic domain"/>
    <property type="match status" value="1"/>
</dbReference>
<dbReference type="CDD" id="cd08253">
    <property type="entry name" value="zeta_crystallin"/>
    <property type="match status" value="1"/>
</dbReference>
<organism evidence="5 6">
    <name type="scientific">Actinopolymorpha cephalotaxi</name>
    <dbReference type="NCBI Taxonomy" id="504797"/>
    <lineage>
        <taxon>Bacteria</taxon>
        <taxon>Bacillati</taxon>
        <taxon>Actinomycetota</taxon>
        <taxon>Actinomycetes</taxon>
        <taxon>Propionibacteriales</taxon>
        <taxon>Actinopolymorphaceae</taxon>
        <taxon>Actinopolymorpha</taxon>
    </lineage>
</organism>
<dbReference type="InterPro" id="IPR036291">
    <property type="entry name" value="NAD(P)-bd_dom_sf"/>
</dbReference>
<evidence type="ECO:0000259" key="3">
    <source>
        <dbReference type="SMART" id="SM00829"/>
    </source>
</evidence>
<keyword evidence="7" id="KW-1185">Reference proteome</keyword>
<dbReference type="AlphaFoldDB" id="A0A1I2XT19"/>
<dbReference type="SUPFAM" id="SSF50129">
    <property type="entry name" value="GroES-like"/>
    <property type="match status" value="1"/>
</dbReference>
<dbReference type="Pfam" id="PF00107">
    <property type="entry name" value="ADH_zinc_N"/>
    <property type="match status" value="1"/>
</dbReference>
<dbReference type="Gene3D" id="3.40.50.720">
    <property type="entry name" value="NAD(P)-binding Rossmann-like Domain"/>
    <property type="match status" value="1"/>
</dbReference>